<keyword evidence="2" id="KW-1185">Reference proteome</keyword>
<protein>
    <submittedName>
        <fullName evidence="1">Uncharacterized protein</fullName>
    </submittedName>
</protein>
<dbReference type="EMBL" id="JBFRHK010000001">
    <property type="protein sequence ID" value="MEX3743824.1"/>
    <property type="molecule type" value="Genomic_DNA"/>
</dbReference>
<name>A0ABV3VR21_9BACI</name>
<comment type="caution">
    <text evidence="1">The sequence shown here is derived from an EMBL/GenBank/DDBJ whole genome shotgun (WGS) entry which is preliminary data.</text>
</comment>
<gene>
    <name evidence="1" type="ORF">AB1300_01615</name>
</gene>
<proteinExistence type="predicted"/>
<reference evidence="1 2" key="1">
    <citation type="submission" date="2024-07" db="EMBL/GenBank/DDBJ databases">
        <title>Characterization of a bacterium isolated from hydrolysated instant sea cucumber by whole-genome sequencing and metabolomics.</title>
        <authorList>
            <person name="Luo X."/>
            <person name="Zhang Z."/>
            <person name="Zheng Z."/>
            <person name="Zhang W."/>
            <person name="Ming T."/>
            <person name="Jiao L."/>
            <person name="Su X."/>
            <person name="Kong F."/>
            <person name="Xu J."/>
        </authorList>
    </citation>
    <scope>NUCLEOTIDE SEQUENCE [LARGE SCALE GENOMIC DNA]</scope>
    <source>
        <strain evidence="1 2">XL-2024</strain>
    </source>
</reference>
<dbReference type="Proteomes" id="UP001558534">
    <property type="component" value="Unassembled WGS sequence"/>
</dbReference>
<accession>A0ABV3VR21</accession>
<organism evidence="1 2">
    <name type="scientific">Lysinibacillus xylanilyticus</name>
    <dbReference type="NCBI Taxonomy" id="582475"/>
    <lineage>
        <taxon>Bacteria</taxon>
        <taxon>Bacillati</taxon>
        <taxon>Bacillota</taxon>
        <taxon>Bacilli</taxon>
        <taxon>Bacillales</taxon>
        <taxon>Bacillaceae</taxon>
        <taxon>Lysinibacillus</taxon>
    </lineage>
</organism>
<evidence type="ECO:0000313" key="2">
    <source>
        <dbReference type="Proteomes" id="UP001558534"/>
    </source>
</evidence>
<sequence>MYNVDNEWIRVDKGVYIFMDAYVPQSTFAIALAVIEFAKLDHEA</sequence>
<evidence type="ECO:0000313" key="1">
    <source>
        <dbReference type="EMBL" id="MEX3743824.1"/>
    </source>
</evidence>